<dbReference type="Proteomes" id="UP000694397">
    <property type="component" value="Chromosome 8"/>
</dbReference>
<sequence>SILSKMIMGTIAVNNCNSNSFKGYPICLHLQSASKNKSENFSRTVNSSILKPGSPVVSTLEEQQCNPETSLHQSNSPGRLIQSLVRHNQGFNHLYHTGRSSTHGNAKDVLVGLYPVRKASKTVSIVSLKKARKNGKMPSPPSGIPFYQTITKSDSNYDIVYVGKAITECKLQPQCHVPPRQNARKSTRGHVYFRDCWELKTVRTLSGKSYTNENGNYPVMMSQTNTLVTPIQLLSKPDSVPPVDVQFAGGCEEAISQKEPVEESMEREMVDEDMAGLGESSIMLESFQTGHAMINEQVSSATKALLSSINQQNSKTTEQEEAVLETEISAQNSVKSVDKENNQERSGPTQEKGEVQAVQLQETLSGPADITHNGSKSDILSIKESQNDITESIQRLPSVFITEHSVDIQGDDLENTYDKEVQSQSQKPLLVKNLAKNVEYTAGSKESGAKENANSPEKEGAELVCQAVGETGPQLHGLVSSGIVEKVTVKEFDIVFENSEEHCILKEVIMNTPGSITTKTESGRCVSASDRCLRSRTKISSSESLSKTQKQMKDPSKSNIGENFKMNSPLRAVSVKHQEAASPQLGVNHSEALEKSESLNYTVQPSSEIKPSDFHVDGPVWTRQKHKSILTKEMEKNEAVQGQLLAQRHDKRAISKMCTAAASMVTEDASNCDSMGGDMEISGKMSSDMFCRNGGMSTISVSSIIPLKQDFRPQRLVTPRPNDNEHRECHVKTRLQKCIQIQRKDSDPFGLQKLDLSGSNPHKFLETLMEEENQRLITNLNSKYDKMQRGWIQIDKAGQHTACRPKNKADRLKEIWKSKRRVRKPKSLDQPKFSPVRLLFTKTFDMSSICQWFLQTTETKSLVIVKKANTRLPSETQLCFQGSSGVASSSQGVFPSLQAERLKKHLKKFAIASPVKSNPKNRKLISQVVENQKATVGSRHPASARILRKYSNIRGKLQIQPQYIKPKGILEEDARLRLKTSPKPVPSPKLLQQKKKGLSVGKDCGSNKSKPVPSNRRLAGKTVCRKKGVKNNNRSSTGLNKKDDYGLRRSSLSSAAQKLSRVTPHESVSSRLKSKAVVPIKVEKEPVDVPKPLKKVQVREAKVQTKKLIRNIECLTPHQKVQVSPVSQDYVLTRSQRKIEATPNTSVLSKSSTKRTQDFVTSSAKRTRTSLLK</sequence>
<reference evidence="2" key="2">
    <citation type="submission" date="2025-08" db="UniProtKB">
        <authorList>
            <consortium name="Ensembl"/>
        </authorList>
    </citation>
    <scope>IDENTIFICATION</scope>
</reference>
<evidence type="ECO:0000313" key="3">
    <source>
        <dbReference type="Proteomes" id="UP000694397"/>
    </source>
</evidence>
<name>A0A8C9S4Q0_SCLFO</name>
<dbReference type="GeneTree" id="ENSGT00940000154965"/>
<dbReference type="Ensembl" id="ENSSFOT00015024765.2">
    <property type="protein sequence ID" value="ENSSFOP00015024497.2"/>
    <property type="gene ID" value="ENSSFOG00015015746.2"/>
</dbReference>
<feature type="region of interest" description="Disordered" evidence="1">
    <location>
        <begin position="1143"/>
        <end position="1173"/>
    </location>
</feature>
<dbReference type="Pfam" id="PF15090">
    <property type="entry name" value="DUF4553"/>
    <property type="match status" value="1"/>
</dbReference>
<proteinExistence type="predicted"/>
<feature type="region of interest" description="Disordered" evidence="1">
    <location>
        <begin position="537"/>
        <end position="564"/>
    </location>
</feature>
<feature type="region of interest" description="Disordered" evidence="1">
    <location>
        <begin position="979"/>
        <end position="1048"/>
    </location>
</feature>
<feature type="compositionally biased region" description="Polar residues" evidence="1">
    <location>
        <begin position="538"/>
        <end position="549"/>
    </location>
</feature>
<dbReference type="OrthoDB" id="10028342at2759"/>
<dbReference type="AlphaFoldDB" id="A0A8C9S4Q0"/>
<protein>
    <submittedName>
        <fullName evidence="2">Uncharacterized protein</fullName>
    </submittedName>
</protein>
<dbReference type="InterPro" id="IPR028104">
    <property type="entry name" value="DUF4553"/>
</dbReference>
<evidence type="ECO:0000256" key="1">
    <source>
        <dbReference type="SAM" id="MobiDB-lite"/>
    </source>
</evidence>
<evidence type="ECO:0000313" key="2">
    <source>
        <dbReference type="Ensembl" id="ENSSFOP00015024497.2"/>
    </source>
</evidence>
<feature type="compositionally biased region" description="Polar residues" evidence="1">
    <location>
        <begin position="1158"/>
        <end position="1173"/>
    </location>
</feature>
<keyword evidence="3" id="KW-1185">Reference proteome</keyword>
<dbReference type="PANTHER" id="PTHR14931:SF2">
    <property type="entry name" value="LIGAND DEPENDENT NUCLEAR RECEPTOR COREPRESSOR"/>
    <property type="match status" value="1"/>
</dbReference>
<feature type="region of interest" description="Disordered" evidence="1">
    <location>
        <begin position="328"/>
        <end position="355"/>
    </location>
</feature>
<feature type="compositionally biased region" description="Polar residues" evidence="1">
    <location>
        <begin position="1030"/>
        <end position="1039"/>
    </location>
</feature>
<accession>A0A8C9S4Q0</accession>
<reference evidence="2 3" key="1">
    <citation type="submission" date="2019-04" db="EMBL/GenBank/DDBJ databases">
        <authorList>
            <consortium name="Wellcome Sanger Institute Data Sharing"/>
        </authorList>
    </citation>
    <scope>NUCLEOTIDE SEQUENCE [LARGE SCALE GENOMIC DNA]</scope>
</reference>
<organism evidence="2 3">
    <name type="scientific">Scleropages formosus</name>
    <name type="common">Asian bonytongue</name>
    <name type="synonym">Osteoglossum formosum</name>
    <dbReference type="NCBI Taxonomy" id="113540"/>
    <lineage>
        <taxon>Eukaryota</taxon>
        <taxon>Metazoa</taxon>
        <taxon>Chordata</taxon>
        <taxon>Craniata</taxon>
        <taxon>Vertebrata</taxon>
        <taxon>Euteleostomi</taxon>
        <taxon>Actinopterygii</taxon>
        <taxon>Neopterygii</taxon>
        <taxon>Teleostei</taxon>
        <taxon>Osteoglossocephala</taxon>
        <taxon>Osteoglossomorpha</taxon>
        <taxon>Osteoglossiformes</taxon>
        <taxon>Osteoglossidae</taxon>
        <taxon>Scleropages</taxon>
    </lineage>
</organism>
<reference evidence="2" key="3">
    <citation type="submission" date="2025-09" db="UniProtKB">
        <authorList>
            <consortium name="Ensembl"/>
        </authorList>
    </citation>
    <scope>IDENTIFICATION</scope>
</reference>
<dbReference type="PANTHER" id="PTHR14931">
    <property type="entry name" value="GENE 340-RELATED"/>
    <property type="match status" value="1"/>
</dbReference>